<evidence type="ECO:0000259" key="4">
    <source>
        <dbReference type="Pfam" id="PF24854"/>
    </source>
</evidence>
<protein>
    <recommendedName>
        <fullName evidence="4">DUF7728 domain-containing protein</fullName>
    </recommendedName>
</protein>
<evidence type="ECO:0000313" key="5">
    <source>
        <dbReference type="EMBL" id="KAK4192586.1"/>
    </source>
</evidence>
<dbReference type="PANTHER" id="PTHR40622:SF1">
    <property type="match status" value="1"/>
</dbReference>
<gene>
    <name evidence="5" type="ORF">QBC35DRAFT_484335</name>
</gene>
<reference evidence="5" key="2">
    <citation type="submission" date="2023-05" db="EMBL/GenBank/DDBJ databases">
        <authorList>
            <consortium name="Lawrence Berkeley National Laboratory"/>
            <person name="Steindorff A."/>
            <person name="Hensen N."/>
            <person name="Bonometti L."/>
            <person name="Westerberg I."/>
            <person name="Brannstrom I.O."/>
            <person name="Guillou S."/>
            <person name="Cros-Aarteil S."/>
            <person name="Calhoun S."/>
            <person name="Haridas S."/>
            <person name="Kuo A."/>
            <person name="Mondo S."/>
            <person name="Pangilinan J."/>
            <person name="Riley R."/>
            <person name="Labutti K."/>
            <person name="Andreopoulos B."/>
            <person name="Lipzen A."/>
            <person name="Chen C."/>
            <person name="Yanf M."/>
            <person name="Daum C."/>
            <person name="Ng V."/>
            <person name="Clum A."/>
            <person name="Ohm R."/>
            <person name="Martin F."/>
            <person name="Silar P."/>
            <person name="Natvig D."/>
            <person name="Lalanne C."/>
            <person name="Gautier V."/>
            <person name="Ament-Velasquez S.L."/>
            <person name="Kruys A."/>
            <person name="Hutchinson M.I."/>
            <person name="Powell A.J."/>
            <person name="Barry K."/>
            <person name="Miller A.N."/>
            <person name="Grigoriev I.V."/>
            <person name="Debuchy R."/>
            <person name="Gladieux P."/>
            <person name="Thoren M.H."/>
            <person name="Johannesson H."/>
        </authorList>
    </citation>
    <scope>NUCLEOTIDE SEQUENCE</scope>
    <source>
        <strain evidence="5">PSN309</strain>
    </source>
</reference>
<reference evidence="5" key="1">
    <citation type="journal article" date="2023" name="Mol. Phylogenet. Evol.">
        <title>Genome-scale phylogeny and comparative genomics of the fungal order Sordariales.</title>
        <authorList>
            <person name="Hensen N."/>
            <person name="Bonometti L."/>
            <person name="Westerberg I."/>
            <person name="Brannstrom I.O."/>
            <person name="Guillou S."/>
            <person name="Cros-Aarteil S."/>
            <person name="Calhoun S."/>
            <person name="Haridas S."/>
            <person name="Kuo A."/>
            <person name="Mondo S."/>
            <person name="Pangilinan J."/>
            <person name="Riley R."/>
            <person name="LaButti K."/>
            <person name="Andreopoulos B."/>
            <person name="Lipzen A."/>
            <person name="Chen C."/>
            <person name="Yan M."/>
            <person name="Daum C."/>
            <person name="Ng V."/>
            <person name="Clum A."/>
            <person name="Steindorff A."/>
            <person name="Ohm R.A."/>
            <person name="Martin F."/>
            <person name="Silar P."/>
            <person name="Natvig D.O."/>
            <person name="Lalanne C."/>
            <person name="Gautier V."/>
            <person name="Ament-Velasquez S.L."/>
            <person name="Kruys A."/>
            <person name="Hutchinson M.I."/>
            <person name="Powell A.J."/>
            <person name="Barry K."/>
            <person name="Miller A.N."/>
            <person name="Grigoriev I.V."/>
            <person name="Debuchy R."/>
            <person name="Gladieux P."/>
            <person name="Hiltunen Thoren M."/>
            <person name="Johannesson H."/>
        </authorList>
    </citation>
    <scope>NUCLEOTIDE SEQUENCE</scope>
    <source>
        <strain evidence="5">PSN309</strain>
    </source>
</reference>
<dbReference type="Proteomes" id="UP001302126">
    <property type="component" value="Unassembled WGS sequence"/>
</dbReference>
<feature type="domain" description="DUF7728" evidence="4">
    <location>
        <begin position="45"/>
        <end position="211"/>
    </location>
</feature>
<feature type="compositionally biased region" description="Basic residues" evidence="1">
    <location>
        <begin position="134"/>
        <end position="144"/>
    </location>
</feature>
<feature type="region of interest" description="Disordered" evidence="1">
    <location>
        <begin position="118"/>
        <end position="152"/>
    </location>
</feature>
<dbReference type="Pfam" id="PF24854">
    <property type="entry name" value="DUF7728"/>
    <property type="match status" value="1"/>
</dbReference>
<dbReference type="AlphaFoldDB" id="A0AAN6X3H5"/>
<accession>A0AAN6X3H5</accession>
<dbReference type="PANTHER" id="PTHR40622">
    <property type="match status" value="1"/>
</dbReference>
<feature type="region of interest" description="Disordered" evidence="1">
    <location>
        <begin position="260"/>
        <end position="281"/>
    </location>
</feature>
<keyword evidence="6" id="KW-1185">Reference proteome</keyword>
<feature type="compositionally biased region" description="Basic residues" evidence="1">
    <location>
        <begin position="339"/>
        <end position="354"/>
    </location>
</feature>
<feature type="compositionally biased region" description="Basic and acidic residues" evidence="1">
    <location>
        <begin position="387"/>
        <end position="397"/>
    </location>
</feature>
<feature type="transmembrane region" description="Helical" evidence="2">
    <location>
        <begin position="302"/>
        <end position="335"/>
    </location>
</feature>
<keyword evidence="2" id="KW-0472">Membrane</keyword>
<comment type="caution">
    <text evidence="5">The sequence shown here is derived from an EMBL/GenBank/DDBJ whole genome shotgun (WGS) entry which is preliminary data.</text>
</comment>
<sequence length="397" mass="44279">MMMKPLTIAAGLLAAPAVNAFLIPPEVSAADIEIANNVATKISEIQPIELECPGCPLLIKDRSGFDVQLQTDKTSHLELVFSIDHHSEGDRLVVNGFELYPNADPFSNQLVAPQVLDTESETDRHDDGHEDGGHHKHPHHRRPKPQPQRLGFGMHVGPVMKSPDSELELIEVELQIIEIGFSFVENIPRLKVNLLKDSTGKLLMSPVEKATPQKSVEAPVEGEEECATAMCKIMAITRQKMKDLKKMRPTFGCHGGKMRPAHHGEHPHHPQPVPHGIRPPHLQFSQREHSWGKLFKNIFAHILLPVLIGIVAGVSVSLIGMAVGTAIVSTWRFFFRKPSHRHHRRHSRSHSRKISRSEAVVAEEKSGLMEQQQEEEQEDAPPAYVDEVTKDDKPAEV</sequence>
<keyword evidence="3" id="KW-0732">Signal</keyword>
<dbReference type="InterPro" id="IPR056145">
    <property type="entry name" value="DUF7728"/>
</dbReference>
<keyword evidence="2" id="KW-1133">Transmembrane helix</keyword>
<feature type="region of interest" description="Disordered" evidence="1">
    <location>
        <begin position="339"/>
        <end position="397"/>
    </location>
</feature>
<feature type="chain" id="PRO_5043044462" description="DUF7728 domain-containing protein" evidence="3">
    <location>
        <begin position="21"/>
        <end position="397"/>
    </location>
</feature>
<name>A0AAN6X3H5_9PEZI</name>
<proteinExistence type="predicted"/>
<evidence type="ECO:0000256" key="2">
    <source>
        <dbReference type="SAM" id="Phobius"/>
    </source>
</evidence>
<dbReference type="EMBL" id="MU864354">
    <property type="protein sequence ID" value="KAK4192586.1"/>
    <property type="molecule type" value="Genomic_DNA"/>
</dbReference>
<evidence type="ECO:0000256" key="3">
    <source>
        <dbReference type="SAM" id="SignalP"/>
    </source>
</evidence>
<feature type="compositionally biased region" description="Basic and acidic residues" evidence="1">
    <location>
        <begin position="121"/>
        <end position="133"/>
    </location>
</feature>
<evidence type="ECO:0000256" key="1">
    <source>
        <dbReference type="SAM" id="MobiDB-lite"/>
    </source>
</evidence>
<keyword evidence="2" id="KW-0812">Transmembrane</keyword>
<organism evidence="5 6">
    <name type="scientific">Podospora australis</name>
    <dbReference type="NCBI Taxonomy" id="1536484"/>
    <lineage>
        <taxon>Eukaryota</taxon>
        <taxon>Fungi</taxon>
        <taxon>Dikarya</taxon>
        <taxon>Ascomycota</taxon>
        <taxon>Pezizomycotina</taxon>
        <taxon>Sordariomycetes</taxon>
        <taxon>Sordariomycetidae</taxon>
        <taxon>Sordariales</taxon>
        <taxon>Podosporaceae</taxon>
        <taxon>Podospora</taxon>
    </lineage>
</organism>
<feature type="signal peptide" evidence="3">
    <location>
        <begin position="1"/>
        <end position="20"/>
    </location>
</feature>
<evidence type="ECO:0000313" key="6">
    <source>
        <dbReference type="Proteomes" id="UP001302126"/>
    </source>
</evidence>